<dbReference type="Pfam" id="PF13181">
    <property type="entry name" value="TPR_8"/>
    <property type="match status" value="1"/>
</dbReference>
<dbReference type="Gene3D" id="1.25.40.10">
    <property type="entry name" value="Tetratricopeptide repeat domain"/>
    <property type="match status" value="1"/>
</dbReference>
<accession>A0A6L5XLT8</accession>
<dbReference type="InterPro" id="IPR051012">
    <property type="entry name" value="CellSynth/LPSAsmb/PSIAsmb"/>
</dbReference>
<sequence length="483" mass="54066">MVDDSAKSGLAKRIQVRQIKQTMEKTVAESKNQDKSYGEAVIEYLRDNGQIICISDDNAFIDLLREVVCTRLKMPTGCLTISSNADMLLHTVRQMISTKNAPLLLIEQTLRNRDMTYLLRQLKNGFPELWIIIVTHETNKQRFVLLHESGVDNCIVKPIGVQALLEKIALTIKPHGKLGRVLEWARTLMAQGEHLRALQVCKQALDLKANSAAALLLIGDIFRAMQQYDKACEAYENASRTSSMYLEPLRKLAEVYADTGNTAKQLACLERLDELSPLNVERKLTIGELYLQLNRPENAKKIFDQAMLLSDREATEYVSGVAFRVADVYMDKDPQTAASFLQRGLEAKKGFWGPEDMLTFNRVGILLRRAGKWREAAEEYLKALKVAPNDENLHYNLGMAYLEGKDFEAARSSTLKALALNPDLPRKSSLVASNLATVFVQTGDNMHALPLLRLALEQDPGNGTARDMLAQVGQADQTSRGEN</sequence>
<dbReference type="Pfam" id="PF13432">
    <property type="entry name" value="TPR_16"/>
    <property type="match status" value="2"/>
</dbReference>
<keyword evidence="2 4" id="KW-0802">TPR repeat</keyword>
<name>A0A6L5XLT8_9BACT</name>
<keyword evidence="7" id="KW-1185">Reference proteome</keyword>
<evidence type="ECO:0000256" key="2">
    <source>
        <dbReference type="ARBA" id="ARBA00022803"/>
    </source>
</evidence>
<dbReference type="InterPro" id="IPR011006">
    <property type="entry name" value="CheY-like_superfamily"/>
</dbReference>
<dbReference type="Proteomes" id="UP000477488">
    <property type="component" value="Unassembled WGS sequence"/>
</dbReference>
<dbReference type="SMART" id="SM00028">
    <property type="entry name" value="TPR"/>
    <property type="match status" value="6"/>
</dbReference>
<reference evidence="6 7" key="1">
    <citation type="submission" date="2019-09" db="EMBL/GenBank/DDBJ databases">
        <title>In-depth cultivation of the pig gut microbiome towards novel bacterial diversity and tailored functional studies.</title>
        <authorList>
            <person name="Wylensek D."/>
            <person name="Hitch T.C.A."/>
            <person name="Clavel T."/>
        </authorList>
    </citation>
    <scope>NUCLEOTIDE SEQUENCE [LARGE SCALE GENOMIC DNA]</scope>
    <source>
        <strain evidence="6 7">PG-178-WT-4</strain>
    </source>
</reference>
<gene>
    <name evidence="6" type="ORF">FYJ44_08535</name>
</gene>
<protein>
    <submittedName>
        <fullName evidence="6">Tetratricopeptide repeat protein</fullName>
    </submittedName>
</protein>
<feature type="repeat" description="TPR" evidence="4">
    <location>
        <begin position="357"/>
        <end position="390"/>
    </location>
</feature>
<dbReference type="GO" id="GO:0000160">
    <property type="term" value="P:phosphorelay signal transduction system"/>
    <property type="evidence" value="ECO:0007669"/>
    <property type="project" value="InterPro"/>
</dbReference>
<evidence type="ECO:0000313" key="6">
    <source>
        <dbReference type="EMBL" id="MSS28085.1"/>
    </source>
</evidence>
<dbReference type="InterPro" id="IPR019734">
    <property type="entry name" value="TPR_rpt"/>
</dbReference>
<dbReference type="PROSITE" id="PS50110">
    <property type="entry name" value="RESPONSE_REGULATORY"/>
    <property type="match status" value="1"/>
</dbReference>
<keyword evidence="1" id="KW-0677">Repeat</keyword>
<evidence type="ECO:0000259" key="5">
    <source>
        <dbReference type="PROSITE" id="PS50110"/>
    </source>
</evidence>
<feature type="domain" description="Response regulatory" evidence="5">
    <location>
        <begin position="50"/>
        <end position="172"/>
    </location>
</feature>
<evidence type="ECO:0000256" key="3">
    <source>
        <dbReference type="PROSITE-ProRule" id="PRU00169"/>
    </source>
</evidence>
<dbReference type="PANTHER" id="PTHR45586">
    <property type="entry name" value="TPR REPEAT-CONTAINING PROTEIN PA4667"/>
    <property type="match status" value="1"/>
</dbReference>
<proteinExistence type="predicted"/>
<dbReference type="InterPro" id="IPR011990">
    <property type="entry name" value="TPR-like_helical_dom_sf"/>
</dbReference>
<dbReference type="SUPFAM" id="SSF48452">
    <property type="entry name" value="TPR-like"/>
    <property type="match status" value="1"/>
</dbReference>
<evidence type="ECO:0000313" key="7">
    <source>
        <dbReference type="Proteomes" id="UP000477488"/>
    </source>
</evidence>
<dbReference type="InterPro" id="IPR001789">
    <property type="entry name" value="Sig_transdc_resp-reg_receiver"/>
</dbReference>
<feature type="repeat" description="TPR" evidence="4">
    <location>
        <begin position="391"/>
        <end position="424"/>
    </location>
</feature>
<dbReference type="RefSeq" id="WP_154511132.1">
    <property type="nucleotide sequence ID" value="NZ_JAXELC010000008.1"/>
</dbReference>
<comment type="caution">
    <text evidence="6">The sequence shown here is derived from an EMBL/GenBank/DDBJ whole genome shotgun (WGS) entry which is preliminary data.</text>
</comment>
<dbReference type="Gene3D" id="3.40.50.2300">
    <property type="match status" value="1"/>
</dbReference>
<dbReference type="PANTHER" id="PTHR45586:SF1">
    <property type="entry name" value="LIPOPOLYSACCHARIDE ASSEMBLY PROTEIN B"/>
    <property type="match status" value="1"/>
</dbReference>
<dbReference type="SUPFAM" id="SSF52172">
    <property type="entry name" value="CheY-like"/>
    <property type="match status" value="1"/>
</dbReference>
<organism evidence="6 7">
    <name type="scientific">Desulfovibrio porci</name>
    <dbReference type="NCBI Taxonomy" id="2605782"/>
    <lineage>
        <taxon>Bacteria</taxon>
        <taxon>Pseudomonadati</taxon>
        <taxon>Thermodesulfobacteriota</taxon>
        <taxon>Desulfovibrionia</taxon>
        <taxon>Desulfovibrionales</taxon>
        <taxon>Desulfovibrionaceae</taxon>
        <taxon>Desulfovibrio</taxon>
    </lineage>
</organism>
<comment type="caution">
    <text evidence="3">Lacks conserved residue(s) required for the propagation of feature annotation.</text>
</comment>
<evidence type="ECO:0000256" key="4">
    <source>
        <dbReference type="PROSITE-ProRule" id="PRU00339"/>
    </source>
</evidence>
<dbReference type="AlphaFoldDB" id="A0A6L5XLT8"/>
<dbReference type="PROSITE" id="PS50005">
    <property type="entry name" value="TPR"/>
    <property type="match status" value="2"/>
</dbReference>
<evidence type="ECO:0000256" key="1">
    <source>
        <dbReference type="ARBA" id="ARBA00022737"/>
    </source>
</evidence>
<dbReference type="EMBL" id="VUMH01000007">
    <property type="protein sequence ID" value="MSS28085.1"/>
    <property type="molecule type" value="Genomic_DNA"/>
</dbReference>